<keyword evidence="5" id="KW-0411">Iron-sulfur</keyword>
<keyword evidence="4" id="KW-0408">Iron</keyword>
<name>A0A2W5NP55_9SPHN</name>
<dbReference type="GO" id="GO:0051537">
    <property type="term" value="F:2 iron, 2 sulfur cluster binding"/>
    <property type="evidence" value="ECO:0007669"/>
    <property type="project" value="UniProtKB-KW"/>
</dbReference>
<proteinExistence type="predicted"/>
<dbReference type="AlphaFoldDB" id="A0A2W5NP55"/>
<feature type="domain" description="2Fe-2S ferredoxin-type" evidence="6">
    <location>
        <begin position="1"/>
        <end position="75"/>
    </location>
</feature>
<dbReference type="InterPro" id="IPR036010">
    <property type="entry name" value="2Fe-2S_ferredoxin-like_sf"/>
</dbReference>
<dbReference type="Gene3D" id="1.10.150.120">
    <property type="entry name" value="[2Fe-2S]-binding domain"/>
    <property type="match status" value="1"/>
</dbReference>
<keyword evidence="1" id="KW-0001">2Fe-2S</keyword>
<dbReference type="SUPFAM" id="SSF47741">
    <property type="entry name" value="CO dehydrogenase ISP C-domain like"/>
    <property type="match status" value="1"/>
</dbReference>
<evidence type="ECO:0000313" key="8">
    <source>
        <dbReference type="Proteomes" id="UP000249082"/>
    </source>
</evidence>
<evidence type="ECO:0000259" key="6">
    <source>
        <dbReference type="PROSITE" id="PS51085"/>
    </source>
</evidence>
<dbReference type="Pfam" id="PF01799">
    <property type="entry name" value="Fer2_2"/>
    <property type="match status" value="1"/>
</dbReference>
<evidence type="ECO:0000256" key="1">
    <source>
        <dbReference type="ARBA" id="ARBA00022714"/>
    </source>
</evidence>
<evidence type="ECO:0000313" key="7">
    <source>
        <dbReference type="EMBL" id="PZQ54268.1"/>
    </source>
</evidence>
<reference evidence="7 8" key="1">
    <citation type="submission" date="2017-08" db="EMBL/GenBank/DDBJ databases">
        <title>Infants hospitalized years apart are colonized by the same room-sourced microbial strains.</title>
        <authorList>
            <person name="Brooks B."/>
            <person name="Olm M.R."/>
            <person name="Firek B.A."/>
            <person name="Baker R."/>
            <person name="Thomas B.C."/>
            <person name="Morowitz M.J."/>
            <person name="Banfield J.F."/>
        </authorList>
    </citation>
    <scope>NUCLEOTIDE SEQUENCE [LARGE SCALE GENOMIC DNA]</scope>
    <source>
        <strain evidence="7">S2_005_002_R2_33</strain>
    </source>
</reference>
<accession>A0A2W5NP55</accession>
<dbReference type="CDD" id="cd00207">
    <property type="entry name" value="fer2"/>
    <property type="match status" value="1"/>
</dbReference>
<organism evidence="7 8">
    <name type="scientific">Novosphingobium pentaromativorans</name>
    <dbReference type="NCBI Taxonomy" id="205844"/>
    <lineage>
        <taxon>Bacteria</taxon>
        <taxon>Pseudomonadati</taxon>
        <taxon>Pseudomonadota</taxon>
        <taxon>Alphaproteobacteria</taxon>
        <taxon>Sphingomonadales</taxon>
        <taxon>Sphingomonadaceae</taxon>
        <taxon>Novosphingobium</taxon>
    </lineage>
</organism>
<keyword evidence="2" id="KW-0479">Metal-binding</keyword>
<dbReference type="InterPro" id="IPR052914">
    <property type="entry name" value="Aldehyde_Oxdr_Iron-Sulfur"/>
</dbReference>
<dbReference type="PROSITE" id="PS51085">
    <property type="entry name" value="2FE2S_FER_2"/>
    <property type="match status" value="1"/>
</dbReference>
<evidence type="ECO:0000256" key="2">
    <source>
        <dbReference type="ARBA" id="ARBA00022723"/>
    </source>
</evidence>
<dbReference type="InterPro" id="IPR001041">
    <property type="entry name" value="2Fe-2S_ferredoxin-type"/>
</dbReference>
<protein>
    <submittedName>
        <fullName evidence="7">(2Fe-2S)-binding protein</fullName>
    </submittedName>
</protein>
<evidence type="ECO:0000256" key="4">
    <source>
        <dbReference type="ARBA" id="ARBA00023004"/>
    </source>
</evidence>
<dbReference type="PANTHER" id="PTHR45331">
    <property type="entry name" value="OXIDOREDUCTASE, IRON-SULPHUR BINDING SUBUNIT-RELATED-RELATED"/>
    <property type="match status" value="1"/>
</dbReference>
<dbReference type="InterPro" id="IPR002888">
    <property type="entry name" value="2Fe-2S-bd"/>
</dbReference>
<dbReference type="Pfam" id="PF00111">
    <property type="entry name" value="Fer2"/>
    <property type="match status" value="1"/>
</dbReference>
<evidence type="ECO:0000256" key="3">
    <source>
        <dbReference type="ARBA" id="ARBA00023002"/>
    </source>
</evidence>
<dbReference type="InterPro" id="IPR036884">
    <property type="entry name" value="2Fe-2S-bd_dom_sf"/>
</dbReference>
<dbReference type="Gene3D" id="3.10.20.30">
    <property type="match status" value="1"/>
</dbReference>
<dbReference type="PROSITE" id="PS00197">
    <property type="entry name" value="2FE2S_FER_1"/>
    <property type="match status" value="1"/>
</dbReference>
<dbReference type="SUPFAM" id="SSF54292">
    <property type="entry name" value="2Fe-2S ferredoxin-like"/>
    <property type="match status" value="1"/>
</dbReference>
<dbReference type="Proteomes" id="UP000249082">
    <property type="component" value="Unassembled WGS sequence"/>
</dbReference>
<keyword evidence="3" id="KW-0560">Oxidoreductase</keyword>
<gene>
    <name evidence="7" type="ORF">DI555_12585</name>
</gene>
<dbReference type="GO" id="GO:0046872">
    <property type="term" value="F:metal ion binding"/>
    <property type="evidence" value="ECO:0007669"/>
    <property type="project" value="UniProtKB-KW"/>
</dbReference>
<dbReference type="InterPro" id="IPR012675">
    <property type="entry name" value="Beta-grasp_dom_sf"/>
</dbReference>
<comment type="caution">
    <text evidence="7">The sequence shown here is derived from an EMBL/GenBank/DDBJ whole genome shotgun (WGS) entry which is preliminary data.</text>
</comment>
<dbReference type="InterPro" id="IPR006058">
    <property type="entry name" value="2Fe2S_fd_BS"/>
</dbReference>
<dbReference type="FunFam" id="3.10.20.30:FF:000020">
    <property type="entry name" value="Xanthine dehydrogenase iron-sulfur subunit"/>
    <property type="match status" value="1"/>
</dbReference>
<dbReference type="GO" id="GO:0016903">
    <property type="term" value="F:oxidoreductase activity, acting on the aldehyde or oxo group of donors"/>
    <property type="evidence" value="ECO:0007669"/>
    <property type="project" value="TreeGrafter"/>
</dbReference>
<sequence>MSMIINGLPAEVPLDPRVSLLDFLRDDLRLHGTKKGCDQGACGACTVLADGERILSCLALAVQYEGRSVTTIEGVGTATELHQLQQAFIEHDGFQCGYCTPGQICSAIGMAEEIRRGVPSHVTDDLDAPTMPFCAEEIRERMSGNLCRCGAHNGIVEAIAATFAALPEAEAAE</sequence>
<dbReference type="EMBL" id="QFPX01000009">
    <property type="protein sequence ID" value="PZQ54268.1"/>
    <property type="molecule type" value="Genomic_DNA"/>
</dbReference>
<evidence type="ECO:0000256" key="5">
    <source>
        <dbReference type="ARBA" id="ARBA00023014"/>
    </source>
</evidence>